<proteinExistence type="predicted"/>
<evidence type="ECO:0000313" key="1">
    <source>
        <dbReference type="EMBL" id="SVA98053.1"/>
    </source>
</evidence>
<protein>
    <submittedName>
        <fullName evidence="1">Uncharacterized protein</fullName>
    </submittedName>
</protein>
<feature type="non-terminal residue" evidence="1">
    <location>
        <position position="23"/>
    </location>
</feature>
<dbReference type="AlphaFoldDB" id="A0A382AAR3"/>
<dbReference type="EMBL" id="UINC01024436">
    <property type="protein sequence ID" value="SVA98053.1"/>
    <property type="molecule type" value="Genomic_DNA"/>
</dbReference>
<reference evidence="1" key="1">
    <citation type="submission" date="2018-05" db="EMBL/GenBank/DDBJ databases">
        <authorList>
            <person name="Lanie J.A."/>
            <person name="Ng W.-L."/>
            <person name="Kazmierczak K.M."/>
            <person name="Andrzejewski T.M."/>
            <person name="Davidsen T.M."/>
            <person name="Wayne K.J."/>
            <person name="Tettelin H."/>
            <person name="Glass J.I."/>
            <person name="Rusch D."/>
            <person name="Podicherti R."/>
            <person name="Tsui H.-C.T."/>
            <person name="Winkler M.E."/>
        </authorList>
    </citation>
    <scope>NUCLEOTIDE SEQUENCE</scope>
</reference>
<sequence length="23" mass="2979">GFRRLILYYWCRTTGRWWSHCSM</sequence>
<organism evidence="1">
    <name type="scientific">marine metagenome</name>
    <dbReference type="NCBI Taxonomy" id="408172"/>
    <lineage>
        <taxon>unclassified sequences</taxon>
        <taxon>metagenomes</taxon>
        <taxon>ecological metagenomes</taxon>
    </lineage>
</organism>
<accession>A0A382AAR3</accession>
<name>A0A382AAR3_9ZZZZ</name>
<feature type="non-terminal residue" evidence="1">
    <location>
        <position position="1"/>
    </location>
</feature>
<gene>
    <name evidence="1" type="ORF">METZ01_LOCUS150907</name>
</gene>